<feature type="region of interest" description="Disordered" evidence="1">
    <location>
        <begin position="266"/>
        <end position="313"/>
    </location>
</feature>
<organism evidence="6 7">
    <name type="scientific">Saccoglossus kowalevskii</name>
    <name type="common">Acorn worm</name>
    <dbReference type="NCBI Taxonomy" id="10224"/>
    <lineage>
        <taxon>Eukaryota</taxon>
        <taxon>Metazoa</taxon>
        <taxon>Hemichordata</taxon>
        <taxon>Enteropneusta</taxon>
        <taxon>Harrimaniidae</taxon>
        <taxon>Saccoglossus</taxon>
    </lineage>
</organism>
<feature type="compositionally biased region" description="Polar residues" evidence="1">
    <location>
        <begin position="407"/>
        <end position="419"/>
    </location>
</feature>
<feature type="region of interest" description="Disordered" evidence="1">
    <location>
        <begin position="982"/>
        <end position="1015"/>
    </location>
</feature>
<name>A0ABM0MAB7_SACKO</name>
<protein>
    <submittedName>
        <fullName evidence="7">Trafficking protein particle complex subunit 8-like</fullName>
    </submittedName>
</protein>
<feature type="region of interest" description="Disordered" evidence="1">
    <location>
        <begin position="1571"/>
        <end position="1594"/>
    </location>
</feature>
<gene>
    <name evidence="7" type="primary">LOC100378371</name>
</gene>
<dbReference type="Pfam" id="PF24546">
    <property type="entry name" value="Ig_TPPC8_3rd"/>
    <property type="match status" value="1"/>
</dbReference>
<dbReference type="InterPro" id="IPR058541">
    <property type="entry name" value="Ig_TPPC8_1st"/>
</dbReference>
<feature type="domain" description="TPPC8 first Ig-like" evidence="4">
    <location>
        <begin position="821"/>
        <end position="1074"/>
    </location>
</feature>
<dbReference type="RefSeq" id="XP_006816958.1">
    <property type="nucleotide sequence ID" value="XM_006816895.1"/>
</dbReference>
<dbReference type="InterPro" id="IPR058540">
    <property type="entry name" value="Ig_TPPC8_3rd"/>
</dbReference>
<dbReference type="Pfam" id="PF24542">
    <property type="entry name" value="Ig_TPPC8_C"/>
    <property type="match status" value="1"/>
</dbReference>
<evidence type="ECO:0000313" key="6">
    <source>
        <dbReference type="Proteomes" id="UP000694865"/>
    </source>
</evidence>
<dbReference type="InterPro" id="IPR011990">
    <property type="entry name" value="TPR-like_helical_dom_sf"/>
</dbReference>
<reference evidence="7" key="1">
    <citation type="submission" date="2025-08" db="UniProtKB">
        <authorList>
            <consortium name="RefSeq"/>
        </authorList>
    </citation>
    <scope>IDENTIFICATION</scope>
    <source>
        <tissue evidence="7">Testes</tissue>
    </source>
</reference>
<dbReference type="Pfam" id="PF12739">
    <property type="entry name" value="TRAPPC-Trs85"/>
    <property type="match status" value="1"/>
</dbReference>
<keyword evidence="6" id="KW-1185">Reference proteome</keyword>
<sequence>MAQCAQSAQEFIQNAFGPMVAVLCSHDAEVLCQKNNLSFVEMVRPFCKLNTEAHIRDPAGQVLTLRSLKIIVNEMNMQPPSPTIVRKMMNEAVSNAQLPQVAEGSRTNVLSVGDYDLQISSSTPWYEAYRELFLHVAQVPSTHEYLKHFIACLLVVSSSHADPMDQFIKLSTQQNQHQFNSKTSYPKWFNNNIFKYYVLVHDVAEGDEEKADGVYQSMKSSFGTHACHLLKINSRPMHTTTEASEFTNADQGSLPNPWSQFISKKIDSQEQGEGEVSNSVSGAADSSPQIDHSAFPSKVSEADPGPPVMNTMDSQPLLTRVESEPLLNIPDRDEPSLIRVGSAIHMTAGVPHISSNNINASLPQDVENKETLLSLQTQHHSTASTPTEVFSHPLSPENEEKEVAASFNETTPPTLSAERTTPPPPPPNVQDADVMNKLNQRPTVSKSSLDSHGVCLTLSDHDRLRIFIHEFTVRGLLGYIERQIRVLSEQLASRKAIHRSIFSATKKWFGGNKPSNQASHIQSTVGIKYPPESPENQMRRLGDLSFLVQNYELAYQSYHSAKRDYNNDNAWMHYAGALEMAAQSLFMQGNSQRPFPSHYMENCITTYLGTCKNAHFATRATILSTEILKAKNMYAEAAMQFIRMTSEDSDLRSALLLEQAAHCFINMKLPMVRKYAFHMILAGHRYSKSGQRKHALRSYSQALQVYKGKAWTLAEDHINFTIGRQSFNLKQLDNATAAFKHLLTNDSRQTPPQQAAFLREYLFVFKQQLTQATSDGSPLAGILPQLPLPLIDKPAIKVLLGSTVKVKLPEGKTTANCLSFDQVYNADCVDRWKDLEELAVSVSSRQNSLPSAFKPTVQLFSEHTYNDTNPIAVVGEPVSVEIVFVNPLKIPLVLTDLSLIWKFSPMRYLIGNDENPEQQSNVISNESGNGAKMSLADTVIDTQVIQEFVLAASEKKSIVLTVTPQQTGELHIMGVGYSLGTTSPPNTQSANAENKENVPNSPMVPKNPLKKPSYVSGITVRGRQDLDVQGPRLNTSKNERSSIVYGPDRRLDPIIAPPMPLLNVIFSKFPTSMLCGEVQQTNVEFINRGKCALHKLFVSSKNPEFFTFGLMKTAKQENQQIYRTLRKDESNNEHVCKALELSFVTQVPLPDGQLLPDSSVTLPMWVRGAETAGTHQVEMLFYYESVEENAKMRHRVLHHTVTVQTSNSICLKTTAKRGCAINKESKSLNSDDSLLVSLEIENMNQVHDSTITEFSIEQVSCASKQWSLLHLSTDHESDIKINPRETCFGEEVVFTNVMFNNSAQINSSMTPCSDFYFWSKGMSPSVLSLLLNVKSTSSTPKDILTPDTDTDTVGSIEDMKSKLQSAVDVGLTVIVLWKAFVVTDDGSCQVITGQHHVPISVLDQQESSQPVSKTMDLQPPIKFIKQIEIPKDDDTSDELLSQLVQYTMEYNEIIQHDFSRSRLCLFTVQLHLHNCSQSNLQVIINTVNGNLYDSGYRAEVDDTDPSTYYPSNVANNSAYYTWVGQNSVQMSIASSQSRTVQLRACFSKPGLYNLGRISVCILKPEFPTGVRNKRRNSQDSVDAKDAMTTTGAVQSIRQRQSGPYLVTVNDTST</sequence>
<dbReference type="Proteomes" id="UP000694865">
    <property type="component" value="Unplaced"/>
</dbReference>
<evidence type="ECO:0000259" key="4">
    <source>
        <dbReference type="Pfam" id="PF24545"/>
    </source>
</evidence>
<dbReference type="InterPro" id="IPR057651">
    <property type="entry name" value="Ig_TPPC8_C"/>
</dbReference>
<feature type="domain" description="TPPC8 third Ig-like" evidence="5">
    <location>
        <begin position="1200"/>
        <end position="1397"/>
    </location>
</feature>
<dbReference type="Pfam" id="PF24544">
    <property type="entry name" value="Ig_TPPC8_2nd"/>
    <property type="match status" value="1"/>
</dbReference>
<dbReference type="SUPFAM" id="SSF48452">
    <property type="entry name" value="TPR-like"/>
    <property type="match status" value="1"/>
</dbReference>
<evidence type="ECO:0000259" key="3">
    <source>
        <dbReference type="Pfam" id="PF24544"/>
    </source>
</evidence>
<feature type="region of interest" description="Disordered" evidence="1">
    <location>
        <begin position="376"/>
        <end position="428"/>
    </location>
</feature>
<feature type="domain" description="TPPC8 second Ig-like" evidence="3">
    <location>
        <begin position="1075"/>
        <end position="1197"/>
    </location>
</feature>
<dbReference type="PANTHER" id="PTHR12975:SF6">
    <property type="entry name" value="TRAFFICKING PROTEIN PARTICLE COMPLEX SUBUNIT 8"/>
    <property type="match status" value="1"/>
</dbReference>
<dbReference type="GeneID" id="100378371"/>
<evidence type="ECO:0000256" key="1">
    <source>
        <dbReference type="SAM" id="MobiDB-lite"/>
    </source>
</evidence>
<dbReference type="Gene3D" id="1.25.40.10">
    <property type="entry name" value="Tetratricopeptide repeat domain"/>
    <property type="match status" value="1"/>
</dbReference>
<evidence type="ECO:0000259" key="5">
    <source>
        <dbReference type="Pfam" id="PF24546"/>
    </source>
</evidence>
<dbReference type="InterPro" id="IPR024420">
    <property type="entry name" value="TRAPP_III_complex_Trs85"/>
</dbReference>
<feature type="domain" description="TPPC8 C-terminal Ig-like" evidence="2">
    <location>
        <begin position="1443"/>
        <end position="1560"/>
    </location>
</feature>
<accession>A0ABM0MAB7</accession>
<dbReference type="InterPro" id="IPR058538">
    <property type="entry name" value="Ig_TPPC8_2nd"/>
</dbReference>
<dbReference type="PANTHER" id="PTHR12975">
    <property type="entry name" value="TRANSPORT PROTEIN TRAPP"/>
    <property type="match status" value="1"/>
</dbReference>
<evidence type="ECO:0000313" key="7">
    <source>
        <dbReference type="RefSeq" id="XP_006816958.1"/>
    </source>
</evidence>
<proteinExistence type="predicted"/>
<feature type="compositionally biased region" description="Polar residues" evidence="1">
    <location>
        <begin position="376"/>
        <end position="388"/>
    </location>
</feature>
<dbReference type="Pfam" id="PF24545">
    <property type="entry name" value="Ig_TPPC8_1st"/>
    <property type="match status" value="1"/>
</dbReference>
<evidence type="ECO:0000259" key="2">
    <source>
        <dbReference type="Pfam" id="PF24542"/>
    </source>
</evidence>
<feature type="compositionally biased region" description="Polar residues" evidence="1">
    <location>
        <begin position="276"/>
        <end position="290"/>
    </location>
</feature>
<feature type="compositionally biased region" description="Polar residues" evidence="1">
    <location>
        <begin position="982"/>
        <end position="1000"/>
    </location>
</feature>